<dbReference type="InterPro" id="IPR050268">
    <property type="entry name" value="NADH-dep_flavin_reductase"/>
</dbReference>
<name>A0ABR2W9E7_9FUNG</name>
<evidence type="ECO:0000313" key="3">
    <source>
        <dbReference type="EMBL" id="KAK9723383.1"/>
    </source>
</evidence>
<gene>
    <name evidence="3" type="ORF">K7432_001990</name>
</gene>
<protein>
    <recommendedName>
        <fullName evidence="2">Flavin reductase like domain-containing protein</fullName>
    </recommendedName>
</protein>
<keyword evidence="1" id="KW-0560">Oxidoreductase</keyword>
<evidence type="ECO:0000259" key="2">
    <source>
        <dbReference type="SMART" id="SM00903"/>
    </source>
</evidence>
<comment type="caution">
    <text evidence="3">The sequence shown here is derived from an EMBL/GenBank/DDBJ whole genome shotgun (WGS) entry which is preliminary data.</text>
</comment>
<feature type="domain" description="Flavin reductase like" evidence="2">
    <location>
        <begin position="62"/>
        <end position="212"/>
    </location>
</feature>
<evidence type="ECO:0000313" key="4">
    <source>
        <dbReference type="Proteomes" id="UP001479436"/>
    </source>
</evidence>
<dbReference type="InterPro" id="IPR002563">
    <property type="entry name" value="Flavin_Rdtase-like_dom"/>
</dbReference>
<organism evidence="3 4">
    <name type="scientific">Basidiobolus ranarum</name>
    <dbReference type="NCBI Taxonomy" id="34480"/>
    <lineage>
        <taxon>Eukaryota</taxon>
        <taxon>Fungi</taxon>
        <taxon>Fungi incertae sedis</taxon>
        <taxon>Zoopagomycota</taxon>
        <taxon>Entomophthoromycotina</taxon>
        <taxon>Basidiobolomycetes</taxon>
        <taxon>Basidiobolales</taxon>
        <taxon>Basidiobolaceae</taxon>
        <taxon>Basidiobolus</taxon>
    </lineage>
</organism>
<sequence length="226" mass="25376">MAIINRLWNLRIPRQAQYKNIYQPLFSRSLSQSVSLRTPDSNTVPKAKHDTSSTAQELRLALRNFASSVVVITTTHPTRPQEKVGITLSSFTSVSLKPPIISFCVKPPSRFSKTLHESNRFVVNILGTKQIPCSRAFSTPNLPQDPFEEISHSLCPYGNPVLDGNLVTLHCITERVLDVGDHEVWMGEVIQVENNHTTNDSPLIYHDRNYATVNDVLTLSPTEEID</sequence>
<evidence type="ECO:0000256" key="1">
    <source>
        <dbReference type="ARBA" id="ARBA00023002"/>
    </source>
</evidence>
<dbReference type="Gene3D" id="2.30.110.10">
    <property type="entry name" value="Electron Transport, Fmn-binding Protein, Chain A"/>
    <property type="match status" value="1"/>
</dbReference>
<keyword evidence="4" id="KW-1185">Reference proteome</keyword>
<proteinExistence type="predicted"/>
<dbReference type="PANTHER" id="PTHR30466">
    <property type="entry name" value="FLAVIN REDUCTASE"/>
    <property type="match status" value="1"/>
</dbReference>
<dbReference type="Proteomes" id="UP001479436">
    <property type="component" value="Unassembled WGS sequence"/>
</dbReference>
<dbReference type="Pfam" id="PF01613">
    <property type="entry name" value="Flavin_Reduct"/>
    <property type="match status" value="1"/>
</dbReference>
<dbReference type="PANTHER" id="PTHR30466:SF1">
    <property type="entry name" value="FMN REDUCTASE (NADH) RUTF"/>
    <property type="match status" value="1"/>
</dbReference>
<dbReference type="SUPFAM" id="SSF50475">
    <property type="entry name" value="FMN-binding split barrel"/>
    <property type="match status" value="1"/>
</dbReference>
<dbReference type="SMART" id="SM00903">
    <property type="entry name" value="Flavin_Reduct"/>
    <property type="match status" value="1"/>
</dbReference>
<reference evidence="3 4" key="1">
    <citation type="submission" date="2023-04" db="EMBL/GenBank/DDBJ databases">
        <title>Genome of Basidiobolus ranarum AG-B5.</title>
        <authorList>
            <person name="Stajich J.E."/>
            <person name="Carter-House D."/>
            <person name="Gryganskyi A."/>
        </authorList>
    </citation>
    <scope>NUCLEOTIDE SEQUENCE [LARGE SCALE GENOMIC DNA]</scope>
    <source>
        <strain evidence="3 4">AG-B5</strain>
    </source>
</reference>
<dbReference type="EMBL" id="JASJQH010006925">
    <property type="protein sequence ID" value="KAK9723383.1"/>
    <property type="molecule type" value="Genomic_DNA"/>
</dbReference>
<dbReference type="InterPro" id="IPR012349">
    <property type="entry name" value="Split_barrel_FMN-bd"/>
</dbReference>
<accession>A0ABR2W9E7</accession>